<comment type="function">
    <text evidence="5 6">Structural component of flagellum, the bacterial motility apparatus. Part of the rod structure of flagellar basal body.</text>
</comment>
<evidence type="ECO:0000313" key="9">
    <source>
        <dbReference type="Proteomes" id="UP000449710"/>
    </source>
</evidence>
<dbReference type="PIRSF" id="PIRSF002889">
    <property type="entry name" value="Rod_FlgB"/>
    <property type="match status" value="1"/>
</dbReference>
<keyword evidence="8" id="KW-0969">Cilium</keyword>
<organism evidence="8 9">
    <name type="scientific">Isachenkonia alkalipeptolytica</name>
    <dbReference type="NCBI Taxonomy" id="2565777"/>
    <lineage>
        <taxon>Bacteria</taxon>
        <taxon>Bacillati</taxon>
        <taxon>Bacillota</taxon>
        <taxon>Clostridia</taxon>
        <taxon>Eubacteriales</taxon>
        <taxon>Clostridiaceae</taxon>
        <taxon>Isachenkonia</taxon>
    </lineage>
</organism>
<name>A0AA43XJQ1_9CLOT</name>
<dbReference type="InterPro" id="IPR006300">
    <property type="entry name" value="FlgB"/>
</dbReference>
<comment type="caution">
    <text evidence="8">The sequence shown here is derived from an EMBL/GenBank/DDBJ whole genome shotgun (WGS) entry which is preliminary data.</text>
</comment>
<keyword evidence="4 6" id="KW-0975">Bacterial flagellum</keyword>
<proteinExistence type="inferred from homology"/>
<evidence type="ECO:0000256" key="5">
    <source>
        <dbReference type="ARBA" id="ARBA00024934"/>
    </source>
</evidence>
<gene>
    <name evidence="8" type="primary">flgB</name>
    <name evidence="8" type="ORF">ISALK_03510</name>
</gene>
<comment type="similarity">
    <text evidence="2 6">Belongs to the flagella basal body rod proteins family.</text>
</comment>
<feature type="domain" description="Flagellar basal body rod protein N-terminal" evidence="7">
    <location>
        <begin position="26"/>
        <end position="52"/>
    </location>
</feature>
<evidence type="ECO:0000256" key="6">
    <source>
        <dbReference type="PIRNR" id="PIRNR002889"/>
    </source>
</evidence>
<sequence length="148" mass="16830">MIIKSNIYIIRRKGAISVYKNINLYTRALNASWKRNEVLANNIANVNTPGYKRSDVKFQEKLKESLQETTVQGAKTHESHLDIGGKDLSNITHEVTTSEGYSTRRDENNVDVDVEMGEVTKNNIYYEAVSRQMSSKFNRLRSSITGGR</sequence>
<dbReference type="Pfam" id="PF00460">
    <property type="entry name" value="Flg_bb_rod"/>
    <property type="match status" value="1"/>
</dbReference>
<keyword evidence="8" id="KW-0966">Cell projection</keyword>
<reference evidence="8 9" key="1">
    <citation type="submission" date="2019-04" db="EMBL/GenBank/DDBJ databases">
        <title>Isachenkonia alkalipeptolytica gen. nov. sp. nov. a new anaerobic, alkiliphilic organothrophic bacterium capable to reduce synthesized ferrihydrite isolated from a soda lake.</title>
        <authorList>
            <person name="Toshchakov S.V."/>
            <person name="Zavarzina D.G."/>
            <person name="Zhilina T.N."/>
            <person name="Kostrikina N.A."/>
            <person name="Kublanov I.V."/>
        </authorList>
    </citation>
    <scope>NUCLEOTIDE SEQUENCE [LARGE SCALE GENOMIC DNA]</scope>
    <source>
        <strain evidence="8 9">Z-1701</strain>
    </source>
</reference>
<dbReference type="GO" id="GO:0030694">
    <property type="term" value="C:bacterial-type flagellum basal body, rod"/>
    <property type="evidence" value="ECO:0007669"/>
    <property type="project" value="InterPro"/>
</dbReference>
<dbReference type="AlphaFoldDB" id="A0AA43XJQ1"/>
<dbReference type="InterPro" id="IPR019776">
    <property type="entry name" value="Flagellar_basal_body_rod_CS"/>
</dbReference>
<evidence type="ECO:0000256" key="4">
    <source>
        <dbReference type="ARBA" id="ARBA00023143"/>
    </source>
</evidence>
<dbReference type="NCBIfam" id="TIGR01396">
    <property type="entry name" value="FlgB"/>
    <property type="match status" value="1"/>
</dbReference>
<accession>A0AA43XJQ1</accession>
<dbReference type="GO" id="GO:0071978">
    <property type="term" value="P:bacterial-type flagellum-dependent swarming motility"/>
    <property type="evidence" value="ECO:0007669"/>
    <property type="project" value="TreeGrafter"/>
</dbReference>
<keyword evidence="8" id="KW-0282">Flagellum</keyword>
<evidence type="ECO:0000256" key="3">
    <source>
        <dbReference type="ARBA" id="ARBA00014376"/>
    </source>
</evidence>
<dbReference type="EMBL" id="SUMG01000003">
    <property type="protein sequence ID" value="NBG87559.1"/>
    <property type="molecule type" value="Genomic_DNA"/>
</dbReference>
<comment type="subcellular location">
    <subcellularLocation>
        <location evidence="1 6">Bacterial flagellum basal body</location>
    </subcellularLocation>
</comment>
<protein>
    <recommendedName>
        <fullName evidence="3 6">Flagellar basal body rod protein FlgB</fullName>
    </recommendedName>
</protein>
<comment type="subunit">
    <text evidence="6">The basal body constitutes a major portion of the flagellar organelle and consists of a number of rings mounted on a central rod.</text>
</comment>
<keyword evidence="9" id="KW-1185">Reference proteome</keyword>
<dbReference type="PROSITE" id="PS00588">
    <property type="entry name" value="FLAGELLA_BB_ROD"/>
    <property type="match status" value="1"/>
</dbReference>
<evidence type="ECO:0000259" key="7">
    <source>
        <dbReference type="Pfam" id="PF00460"/>
    </source>
</evidence>
<evidence type="ECO:0000313" key="8">
    <source>
        <dbReference type="EMBL" id="NBG87559.1"/>
    </source>
</evidence>
<evidence type="ECO:0000256" key="1">
    <source>
        <dbReference type="ARBA" id="ARBA00004117"/>
    </source>
</evidence>
<dbReference type="Proteomes" id="UP000449710">
    <property type="component" value="Unassembled WGS sequence"/>
</dbReference>
<dbReference type="PANTHER" id="PTHR30435">
    <property type="entry name" value="FLAGELLAR PROTEIN"/>
    <property type="match status" value="1"/>
</dbReference>
<evidence type="ECO:0000256" key="2">
    <source>
        <dbReference type="ARBA" id="ARBA00009677"/>
    </source>
</evidence>
<dbReference type="InterPro" id="IPR001444">
    <property type="entry name" value="Flag_bb_rod_N"/>
</dbReference>
<dbReference type="PANTHER" id="PTHR30435:SF12">
    <property type="entry name" value="FLAGELLAR BASAL BODY ROD PROTEIN FLGB"/>
    <property type="match status" value="1"/>
</dbReference>